<dbReference type="EMBL" id="AP018203">
    <property type="protein sequence ID" value="BAY54599.1"/>
    <property type="molecule type" value="Genomic_DNA"/>
</dbReference>
<evidence type="ECO:0000313" key="1">
    <source>
        <dbReference type="EMBL" id="BAY54599.1"/>
    </source>
</evidence>
<dbReference type="Proteomes" id="UP000217895">
    <property type="component" value="Chromosome"/>
</dbReference>
<organism evidence="1 2">
    <name type="scientific">Leptolyngbya boryana NIES-2135</name>
    <dbReference type="NCBI Taxonomy" id="1973484"/>
    <lineage>
        <taxon>Bacteria</taxon>
        <taxon>Bacillati</taxon>
        <taxon>Cyanobacteriota</taxon>
        <taxon>Cyanophyceae</taxon>
        <taxon>Leptolyngbyales</taxon>
        <taxon>Leptolyngbyaceae</taxon>
        <taxon>Leptolyngbya group</taxon>
        <taxon>Leptolyngbya</taxon>
    </lineage>
</organism>
<proteinExistence type="predicted"/>
<accession>A0A1Z4JCW3</accession>
<name>A0A1Z4JCW3_LEPBY</name>
<reference evidence="1 2" key="1">
    <citation type="submission" date="2017-06" db="EMBL/GenBank/DDBJ databases">
        <title>Genome sequencing of cyanobaciteial culture collection at National Institute for Environmental Studies (NIES).</title>
        <authorList>
            <person name="Hirose Y."/>
            <person name="Shimura Y."/>
            <person name="Fujisawa T."/>
            <person name="Nakamura Y."/>
            <person name="Kawachi M."/>
        </authorList>
    </citation>
    <scope>NUCLEOTIDE SEQUENCE [LARGE SCALE GENOMIC DNA]</scope>
    <source>
        <strain evidence="1 2">NIES-2135</strain>
    </source>
</reference>
<evidence type="ECO:0000313" key="2">
    <source>
        <dbReference type="Proteomes" id="UP000217895"/>
    </source>
</evidence>
<protein>
    <submittedName>
        <fullName evidence="1">Uncharacterized protein</fullName>
    </submittedName>
</protein>
<keyword evidence="2" id="KW-1185">Reference proteome</keyword>
<sequence>MSRLALPSPLAISTLTMFEEKYHGWLIEILTDAEGYIFNCWLPGCRLAVSDRQNYPTLFSARTAAKRRADRESVKWALQHCYQTYRQGNLNSEEFQTLEELINQTLLPNLEANLEQRV</sequence>
<dbReference type="AlphaFoldDB" id="A0A1Z4JCW3"/>
<gene>
    <name evidence="1" type="ORF">NIES2135_14160</name>
</gene>